<reference evidence="7" key="1">
    <citation type="journal article" date="2012" name="Nature">
        <title>The tomato genome sequence provides insights into fleshy fruit evolution.</title>
        <authorList>
            <consortium name="Tomato Genome Consortium"/>
        </authorList>
    </citation>
    <scope>NUCLEOTIDE SEQUENCE [LARGE SCALE GENOMIC DNA]</scope>
    <source>
        <strain evidence="7">cv. Heinz 1706</strain>
    </source>
</reference>
<dbReference type="InterPro" id="IPR036861">
    <property type="entry name" value="Endochitinase-like_sf"/>
</dbReference>
<feature type="signal peptide" evidence="5">
    <location>
        <begin position="1"/>
        <end position="23"/>
    </location>
</feature>
<name>A0A3Q7H8L6_SOLLC</name>
<evidence type="ECO:0000256" key="2">
    <source>
        <dbReference type="ARBA" id="ARBA00022729"/>
    </source>
</evidence>
<dbReference type="InterPro" id="IPR018371">
    <property type="entry name" value="Chitin-binding_1_CS"/>
</dbReference>
<dbReference type="EnsemblPlants" id="Solyc07g009530.1.1">
    <property type="protein sequence ID" value="Solyc07g009530.1.1.1"/>
    <property type="gene ID" value="Solyc07g009530.1"/>
</dbReference>
<evidence type="ECO:0000256" key="1">
    <source>
        <dbReference type="ARBA" id="ARBA00022669"/>
    </source>
</evidence>
<accession>A0A3Q7H8L6</accession>
<protein>
    <recommendedName>
        <fullName evidence="6">Chitin-binding type-1 domain-containing protein</fullName>
    </recommendedName>
</protein>
<dbReference type="STRING" id="4081.A0A3Q7H8L6"/>
<dbReference type="FunFam" id="3.30.60.10:FF:000001">
    <property type="entry name" value="Basic endochitinase"/>
    <property type="match status" value="1"/>
</dbReference>
<evidence type="ECO:0000256" key="5">
    <source>
        <dbReference type="SAM" id="SignalP"/>
    </source>
</evidence>
<keyword evidence="1 4" id="KW-0147">Chitin-binding</keyword>
<feature type="disulfide bond" evidence="4">
    <location>
        <begin position="58"/>
        <end position="62"/>
    </location>
</feature>
<dbReference type="PRINTS" id="PR00451">
    <property type="entry name" value="CHITINBINDNG"/>
</dbReference>
<dbReference type="PROSITE" id="PS00026">
    <property type="entry name" value="CHIT_BIND_I_1"/>
    <property type="match status" value="1"/>
</dbReference>
<dbReference type="GO" id="GO:0008061">
    <property type="term" value="F:chitin binding"/>
    <property type="evidence" value="ECO:0007669"/>
    <property type="project" value="UniProtKB-UniRule"/>
</dbReference>
<evidence type="ECO:0000256" key="3">
    <source>
        <dbReference type="ARBA" id="ARBA00023157"/>
    </source>
</evidence>
<evidence type="ECO:0000313" key="7">
    <source>
        <dbReference type="EnsemblPlants" id="Solyc07g009530.1.1.1"/>
    </source>
</evidence>
<evidence type="ECO:0000259" key="6">
    <source>
        <dbReference type="PROSITE" id="PS50941"/>
    </source>
</evidence>
<reference evidence="7" key="2">
    <citation type="submission" date="2019-01" db="UniProtKB">
        <authorList>
            <consortium name="EnsemblPlants"/>
        </authorList>
    </citation>
    <scope>IDENTIFICATION</scope>
    <source>
        <strain evidence="7">cv. Heinz 1706</strain>
    </source>
</reference>
<dbReference type="InterPro" id="IPR001002">
    <property type="entry name" value="Chitin-bd_1"/>
</dbReference>
<keyword evidence="3 4" id="KW-1015">Disulfide bond</keyword>
<keyword evidence="2 5" id="KW-0732">Signal</keyword>
<dbReference type="InParanoid" id="A0A3Q7H8L6"/>
<dbReference type="SMART" id="SM00270">
    <property type="entry name" value="ChtBD1"/>
    <property type="match status" value="1"/>
</dbReference>
<sequence>MKLMKFVVVIVTILALLLSIANAQQCGIQAGGALCDNGLCCSQFGYCGTTTAYCGPGCQSQCN</sequence>
<dbReference type="PaxDb" id="4081-Solyc07g009530.1.1"/>
<feature type="domain" description="Chitin-binding type-1" evidence="6">
    <location>
        <begin position="23"/>
        <end position="63"/>
    </location>
</feature>
<keyword evidence="8" id="KW-1185">Reference proteome</keyword>
<proteinExistence type="predicted"/>
<dbReference type="Proteomes" id="UP000004994">
    <property type="component" value="Chromosome 7"/>
</dbReference>
<dbReference type="OMA" id="KLHMSAT"/>
<feature type="disulfide bond" evidence="4">
    <location>
        <begin position="26"/>
        <end position="41"/>
    </location>
</feature>
<evidence type="ECO:0000313" key="8">
    <source>
        <dbReference type="Proteomes" id="UP000004994"/>
    </source>
</evidence>
<evidence type="ECO:0000256" key="4">
    <source>
        <dbReference type="PROSITE-ProRule" id="PRU00261"/>
    </source>
</evidence>
<dbReference type="Pfam" id="PF00187">
    <property type="entry name" value="Chitin_bind_1"/>
    <property type="match status" value="1"/>
</dbReference>
<feature type="chain" id="PRO_5018618623" description="Chitin-binding type-1 domain-containing protein" evidence="5">
    <location>
        <begin position="24"/>
        <end position="63"/>
    </location>
</feature>
<dbReference type="Gramene" id="Solyc07g009530.1.1">
    <property type="protein sequence ID" value="Solyc07g009530.1.1.1"/>
    <property type="gene ID" value="Solyc07g009530.1"/>
</dbReference>
<dbReference type="AlphaFoldDB" id="A0A3Q7H8L6"/>
<feature type="disulfide bond" evidence="4">
    <location>
        <begin position="35"/>
        <end position="47"/>
    </location>
</feature>
<feature type="disulfide bond" evidence="4">
    <location>
        <begin position="40"/>
        <end position="54"/>
    </location>
</feature>
<dbReference type="CDD" id="cd06921">
    <property type="entry name" value="ChtBD1_GH19_hevein"/>
    <property type="match status" value="1"/>
</dbReference>
<dbReference type="PROSITE" id="PS50941">
    <property type="entry name" value="CHIT_BIND_I_2"/>
    <property type="match status" value="1"/>
</dbReference>
<organism evidence="7">
    <name type="scientific">Solanum lycopersicum</name>
    <name type="common">Tomato</name>
    <name type="synonym">Lycopersicon esculentum</name>
    <dbReference type="NCBI Taxonomy" id="4081"/>
    <lineage>
        <taxon>Eukaryota</taxon>
        <taxon>Viridiplantae</taxon>
        <taxon>Streptophyta</taxon>
        <taxon>Embryophyta</taxon>
        <taxon>Tracheophyta</taxon>
        <taxon>Spermatophyta</taxon>
        <taxon>Magnoliopsida</taxon>
        <taxon>eudicotyledons</taxon>
        <taxon>Gunneridae</taxon>
        <taxon>Pentapetalae</taxon>
        <taxon>asterids</taxon>
        <taxon>lamiids</taxon>
        <taxon>Solanales</taxon>
        <taxon>Solanaceae</taxon>
        <taxon>Solanoideae</taxon>
        <taxon>Solaneae</taxon>
        <taxon>Solanum</taxon>
        <taxon>Solanum subgen. Lycopersicon</taxon>
    </lineage>
</organism>
<dbReference type="Gene3D" id="3.30.60.10">
    <property type="entry name" value="Endochitinase-like"/>
    <property type="match status" value="1"/>
</dbReference>
<dbReference type="SUPFAM" id="SSF57016">
    <property type="entry name" value="Plant lectins/antimicrobial peptides"/>
    <property type="match status" value="1"/>
</dbReference>